<accession>M1VGA5</accession>
<proteinExistence type="predicted"/>
<evidence type="ECO:0000256" key="11">
    <source>
        <dbReference type="ARBA" id="ARBA00023125"/>
    </source>
</evidence>
<evidence type="ECO:0000256" key="10">
    <source>
        <dbReference type="ARBA" id="ARBA00023014"/>
    </source>
</evidence>
<dbReference type="Proteomes" id="UP000007014">
    <property type="component" value="Chromosome 17"/>
</dbReference>
<dbReference type="AlphaFoldDB" id="M1VGA5"/>
<evidence type="ECO:0000256" key="6">
    <source>
        <dbReference type="ARBA" id="ARBA00022801"/>
    </source>
</evidence>
<dbReference type="PANTHER" id="PTHR11472:SF34">
    <property type="entry name" value="REGULATOR OF TELOMERE ELONGATION HELICASE 1"/>
    <property type="match status" value="1"/>
</dbReference>
<keyword evidence="5" id="KW-0227">DNA damage</keyword>
<keyword evidence="14" id="KW-0539">Nucleus</keyword>
<dbReference type="GO" id="GO:0045910">
    <property type="term" value="P:negative regulation of DNA recombination"/>
    <property type="evidence" value="ECO:0007669"/>
    <property type="project" value="TreeGrafter"/>
</dbReference>
<sequence length="1142" mass="125673">MASSSPAPGRTLFIRQVPVEFPFEPYPCQVRYMEHVIEALQTGQNALLESPTGTGKTLGLLCAALAWRSLLVAQVQGQASTQRISKSLADDSPKNDYGERLLQGVQGAAGAVVAPEASLRGLVPAASSENGPGPTPLQSVPRIIYLTRTHSQIKQAVRELSRTAYGASVRTVVLGSRQHLCVHPVVSRLENATMQNVRCTQLTKERRCSFYLNAEQKFKEVGDDFFFIAVDSTSTLALPGRRPRDLEDLAAYGHQHAMCPYFLSREASAEAEIIFMPYNYLFDGKCRRSLGLSVEGDIIIGDEAHNLESICCDSLSFDFTAAERQRCVSAIQQLASALSSGLLNRDGREGSNTEPALHASDLHALLEIMVALEERISLVSQADAKASHARPGAENGGTVCFGQRRRIEGIDGVVLPGHAIESFLQCSSKDATLTEEAYERLLRGVEAAIRALTQLRQQFPDGTAAALDHSQAPEADAIETRDQGDPYTGLLHRQVRTTQRTSAAAWAAQVHALEQLSQVLELSRLFGKPETASTFAICVHEPAKGTAGTTHQAMNPSRLKTPSAYDGVGWPRQTPSQQRPPLSGTAAAEAASGKYVHQSAREHRSSTGYTLSFWCLWPGLALRRATSNAHAVLLTSGTLSPLESVASEMGASFPVRLQNSHVVDPATQVFAGILTKGPRDIQLNSSYANRHNREYISDLGSALVNIARVSPRGMLVFFPSYVLLARFVEIWQTGAFHHNNPLNPAHRGRQPTQATVWDRLNAVKRIFMEPRDADASRQTVDAYRQWISSGRDACLFAVCRGRTGEGIDFADDFGRTVILVGLPFPSTTDPRIILKRDYLERQALHLRDHGKTITGRLWYVQQCLRAANQAMGRVIRHAQDFGAILLCDERFRAHLRDLPRWLSAASSDADPRATHNIQVFERFGTFMSNLCGFWHSERIRQLSAAQLELATSVPPVRTPVDPFQASKDEQPRLQSMAQHAAMIGRQSQEYDQAGKTGTCDARRARSLSLSSQSSKRLRETNVAATAVSSTSTAEPGLVWKAKAERRAVSAVHKDAALARGSQMISKTIMERIRARVGDRTFSLIFQQMKRYYRLALIARQPQHSVELQQIQTELQRLVNDPSDFEQLRLLLGEGAPAMRSST</sequence>
<dbReference type="Pfam" id="PF06733">
    <property type="entry name" value="DEAD_2"/>
    <property type="match status" value="1"/>
</dbReference>
<keyword evidence="8" id="KW-0067">ATP-binding</keyword>
<keyword evidence="11" id="KW-0238">DNA-binding</keyword>
<evidence type="ECO:0000256" key="5">
    <source>
        <dbReference type="ARBA" id="ARBA00022763"/>
    </source>
</evidence>
<keyword evidence="3" id="KW-0479">Metal-binding</keyword>
<dbReference type="GeneID" id="16996192"/>
<evidence type="ECO:0000256" key="4">
    <source>
        <dbReference type="ARBA" id="ARBA00022741"/>
    </source>
</evidence>
<evidence type="ECO:0000256" key="3">
    <source>
        <dbReference type="ARBA" id="ARBA00022723"/>
    </source>
</evidence>
<dbReference type="GO" id="GO:0090657">
    <property type="term" value="P:telomeric loop disassembly"/>
    <property type="evidence" value="ECO:0007669"/>
    <property type="project" value="TreeGrafter"/>
</dbReference>
<dbReference type="FunFam" id="3.40.50.300:FF:001352">
    <property type="entry name" value="DNA repair helicase"/>
    <property type="match status" value="1"/>
</dbReference>
<dbReference type="GO" id="GO:0005524">
    <property type="term" value="F:ATP binding"/>
    <property type="evidence" value="ECO:0007669"/>
    <property type="project" value="UniProtKB-KW"/>
</dbReference>
<dbReference type="SUPFAM" id="SSF52540">
    <property type="entry name" value="P-loop containing nucleoside triphosphate hydrolases"/>
    <property type="match status" value="2"/>
</dbReference>
<keyword evidence="13" id="KW-0413">Isomerase</keyword>
<dbReference type="NCBIfam" id="TIGR00604">
    <property type="entry name" value="rad3"/>
    <property type="match status" value="1"/>
</dbReference>
<reference evidence="17 18" key="1">
    <citation type="journal article" date="2004" name="Nature">
        <title>Genome sequence of the ultrasmall unicellular red alga Cyanidioschyzon merolae 10D.</title>
        <authorList>
            <person name="Matsuzaki M."/>
            <person name="Misumi O."/>
            <person name="Shin-i T."/>
            <person name="Maruyama S."/>
            <person name="Takahara M."/>
            <person name="Miyagishima S."/>
            <person name="Mori T."/>
            <person name="Nishida K."/>
            <person name="Yagisawa F."/>
            <person name="Nishida K."/>
            <person name="Yoshida Y."/>
            <person name="Nishimura Y."/>
            <person name="Nakao S."/>
            <person name="Kobayashi T."/>
            <person name="Momoyama Y."/>
            <person name="Higashiyama T."/>
            <person name="Minoda A."/>
            <person name="Sano M."/>
            <person name="Nomoto H."/>
            <person name="Oishi K."/>
            <person name="Hayashi H."/>
            <person name="Ohta F."/>
            <person name="Nishizaka S."/>
            <person name="Haga S."/>
            <person name="Miura S."/>
            <person name="Morishita T."/>
            <person name="Kabeya Y."/>
            <person name="Terasawa K."/>
            <person name="Suzuki Y."/>
            <person name="Ishii Y."/>
            <person name="Asakawa S."/>
            <person name="Takano H."/>
            <person name="Ohta N."/>
            <person name="Kuroiwa H."/>
            <person name="Tanaka K."/>
            <person name="Shimizu N."/>
            <person name="Sugano S."/>
            <person name="Sato N."/>
            <person name="Nozaki H."/>
            <person name="Ogasawara N."/>
            <person name="Kohara Y."/>
            <person name="Kuroiwa T."/>
        </authorList>
    </citation>
    <scope>NUCLEOTIDE SEQUENCE [LARGE SCALE GENOMIC DNA]</scope>
    <source>
        <strain evidence="17 18">10D</strain>
    </source>
</reference>
<dbReference type="Pfam" id="PF13307">
    <property type="entry name" value="Helicase_C_2"/>
    <property type="match status" value="1"/>
</dbReference>
<keyword evidence="4" id="KW-0547">Nucleotide-binding</keyword>
<keyword evidence="7" id="KW-0347">Helicase</keyword>
<comment type="subcellular location">
    <subcellularLocation>
        <location evidence="1">Nucleus</location>
    </subcellularLocation>
</comment>
<dbReference type="InterPro" id="IPR006555">
    <property type="entry name" value="ATP-dep_Helicase_C"/>
</dbReference>
<dbReference type="GO" id="GO:0006281">
    <property type="term" value="P:DNA repair"/>
    <property type="evidence" value="ECO:0007669"/>
    <property type="project" value="UniProtKB-KW"/>
</dbReference>
<dbReference type="PROSITE" id="PS51193">
    <property type="entry name" value="HELICASE_ATP_BIND_2"/>
    <property type="match status" value="1"/>
</dbReference>
<dbReference type="GO" id="GO:0003677">
    <property type="term" value="F:DNA binding"/>
    <property type="evidence" value="ECO:0007669"/>
    <property type="project" value="UniProtKB-KW"/>
</dbReference>
<dbReference type="InterPro" id="IPR010614">
    <property type="entry name" value="RAD3-like_helicase_DEAD"/>
</dbReference>
<dbReference type="GO" id="GO:0070182">
    <property type="term" value="F:DNA polymerase binding"/>
    <property type="evidence" value="ECO:0007669"/>
    <property type="project" value="TreeGrafter"/>
</dbReference>
<dbReference type="OrthoDB" id="19182at2759"/>
<evidence type="ECO:0000256" key="14">
    <source>
        <dbReference type="ARBA" id="ARBA00023242"/>
    </source>
</evidence>
<feature type="region of interest" description="Disordered" evidence="15">
    <location>
        <begin position="546"/>
        <end position="590"/>
    </location>
</feature>
<evidence type="ECO:0000256" key="1">
    <source>
        <dbReference type="ARBA" id="ARBA00004123"/>
    </source>
</evidence>
<dbReference type="InterPro" id="IPR006554">
    <property type="entry name" value="Helicase-like_DEXD_c2"/>
</dbReference>
<evidence type="ECO:0000256" key="13">
    <source>
        <dbReference type="ARBA" id="ARBA00023235"/>
    </source>
</evidence>
<keyword evidence="9" id="KW-0408">Iron</keyword>
<feature type="domain" description="Helicase ATP-binding" evidence="16">
    <location>
        <begin position="15"/>
        <end position="365"/>
    </location>
</feature>
<dbReference type="GO" id="GO:1904430">
    <property type="term" value="P:negative regulation of t-circle formation"/>
    <property type="evidence" value="ECO:0007669"/>
    <property type="project" value="TreeGrafter"/>
</dbReference>
<dbReference type="EMBL" id="AP006499">
    <property type="protein sequence ID" value="BAM82147.1"/>
    <property type="molecule type" value="Genomic_DNA"/>
</dbReference>
<name>M1VGA5_CYAM1</name>
<dbReference type="GO" id="GO:0005634">
    <property type="term" value="C:nucleus"/>
    <property type="evidence" value="ECO:0007669"/>
    <property type="project" value="UniProtKB-SubCell"/>
</dbReference>
<dbReference type="GO" id="GO:0016818">
    <property type="term" value="F:hydrolase activity, acting on acid anhydrides, in phosphorus-containing anhydrides"/>
    <property type="evidence" value="ECO:0007669"/>
    <property type="project" value="InterPro"/>
</dbReference>
<keyword evidence="18" id="KW-1185">Reference proteome</keyword>
<dbReference type="InterPro" id="IPR027417">
    <property type="entry name" value="P-loop_NTPase"/>
</dbReference>
<evidence type="ECO:0000256" key="15">
    <source>
        <dbReference type="SAM" id="MobiDB-lite"/>
    </source>
</evidence>
<dbReference type="PANTHER" id="PTHR11472">
    <property type="entry name" value="DNA REPAIR DEAD HELICASE RAD3/XP-D SUBFAMILY MEMBER"/>
    <property type="match status" value="1"/>
</dbReference>
<dbReference type="STRING" id="280699.M1VGA5"/>
<dbReference type="GO" id="GO:0010569">
    <property type="term" value="P:regulation of double-strand break repair via homologous recombination"/>
    <property type="evidence" value="ECO:0007669"/>
    <property type="project" value="TreeGrafter"/>
</dbReference>
<dbReference type="GO" id="GO:0051539">
    <property type="term" value="F:4 iron, 4 sulfur cluster binding"/>
    <property type="evidence" value="ECO:0007669"/>
    <property type="project" value="UniProtKB-KW"/>
</dbReference>
<evidence type="ECO:0000256" key="2">
    <source>
        <dbReference type="ARBA" id="ARBA00022485"/>
    </source>
</evidence>
<dbReference type="HOGENOM" id="CLU_006515_4_1_1"/>
<dbReference type="OMA" id="NCATIVA"/>
<dbReference type="KEGG" id="cme:CYME_CMQ261C"/>
<dbReference type="InterPro" id="IPR045028">
    <property type="entry name" value="DinG/Rad3-like"/>
</dbReference>
<evidence type="ECO:0000256" key="8">
    <source>
        <dbReference type="ARBA" id="ARBA00022840"/>
    </source>
</evidence>
<dbReference type="GO" id="GO:0046872">
    <property type="term" value="F:metal ion binding"/>
    <property type="evidence" value="ECO:0007669"/>
    <property type="project" value="UniProtKB-KW"/>
</dbReference>
<feature type="compositionally biased region" description="Polar residues" evidence="15">
    <location>
        <begin position="547"/>
        <end position="560"/>
    </location>
</feature>
<keyword evidence="12" id="KW-0234">DNA repair</keyword>
<keyword evidence="6" id="KW-0378">Hydrolase</keyword>
<dbReference type="eggNOG" id="KOG1132">
    <property type="taxonomic scope" value="Eukaryota"/>
</dbReference>
<keyword evidence="2" id="KW-0004">4Fe-4S</keyword>
<dbReference type="SMART" id="SM00491">
    <property type="entry name" value="HELICc2"/>
    <property type="match status" value="1"/>
</dbReference>
<dbReference type="Gene3D" id="3.40.50.300">
    <property type="entry name" value="P-loop containing nucleotide triphosphate hydrolases"/>
    <property type="match status" value="2"/>
</dbReference>
<evidence type="ECO:0000256" key="7">
    <source>
        <dbReference type="ARBA" id="ARBA00022806"/>
    </source>
</evidence>
<evidence type="ECO:0000256" key="12">
    <source>
        <dbReference type="ARBA" id="ARBA00023204"/>
    </source>
</evidence>
<organism evidence="17 18">
    <name type="scientific">Cyanidioschyzon merolae (strain NIES-3377 / 10D)</name>
    <name type="common">Unicellular red alga</name>
    <dbReference type="NCBI Taxonomy" id="280699"/>
    <lineage>
        <taxon>Eukaryota</taxon>
        <taxon>Rhodophyta</taxon>
        <taxon>Bangiophyceae</taxon>
        <taxon>Cyanidiales</taxon>
        <taxon>Cyanidiaceae</taxon>
        <taxon>Cyanidioschyzon</taxon>
    </lineage>
</organism>
<dbReference type="InterPro" id="IPR013020">
    <property type="entry name" value="Rad3/Chl1-like"/>
</dbReference>
<dbReference type="Gramene" id="CMQ261CT">
    <property type="protein sequence ID" value="CMQ261CT"/>
    <property type="gene ID" value="CMQ261C"/>
</dbReference>
<evidence type="ECO:0000256" key="9">
    <source>
        <dbReference type="ARBA" id="ARBA00023004"/>
    </source>
</evidence>
<evidence type="ECO:0000313" key="18">
    <source>
        <dbReference type="Proteomes" id="UP000007014"/>
    </source>
</evidence>
<reference evidence="17 18" key="2">
    <citation type="journal article" date="2007" name="BMC Biol.">
        <title>A 100%-complete sequence reveals unusually simple genomic features in the hot-spring red alga Cyanidioschyzon merolae.</title>
        <authorList>
            <person name="Nozaki H."/>
            <person name="Takano H."/>
            <person name="Misumi O."/>
            <person name="Terasawa K."/>
            <person name="Matsuzaki M."/>
            <person name="Maruyama S."/>
            <person name="Nishida K."/>
            <person name="Yagisawa F."/>
            <person name="Yoshida Y."/>
            <person name="Fujiwara T."/>
            <person name="Takio S."/>
            <person name="Tamura K."/>
            <person name="Chung S.J."/>
            <person name="Nakamura S."/>
            <person name="Kuroiwa H."/>
            <person name="Tanaka K."/>
            <person name="Sato N."/>
            <person name="Kuroiwa T."/>
        </authorList>
    </citation>
    <scope>NUCLEOTIDE SEQUENCE [LARGE SCALE GENOMIC DNA]</scope>
    <source>
        <strain evidence="17 18">10D</strain>
    </source>
</reference>
<evidence type="ECO:0000313" key="17">
    <source>
        <dbReference type="EMBL" id="BAM82147.1"/>
    </source>
</evidence>
<dbReference type="GO" id="GO:0003678">
    <property type="term" value="F:DNA helicase activity"/>
    <property type="evidence" value="ECO:0007669"/>
    <property type="project" value="InterPro"/>
</dbReference>
<dbReference type="InterPro" id="IPR014013">
    <property type="entry name" value="Helic_SF1/SF2_ATP-bd_DinG/Rad3"/>
</dbReference>
<dbReference type="SMART" id="SM00488">
    <property type="entry name" value="DEXDc2"/>
    <property type="match status" value="1"/>
</dbReference>
<dbReference type="RefSeq" id="XP_005538183.1">
    <property type="nucleotide sequence ID" value="XM_005538126.1"/>
</dbReference>
<protein>
    <recommendedName>
        <fullName evidence="16">Helicase ATP-binding domain-containing protein</fullName>
    </recommendedName>
</protein>
<keyword evidence="10" id="KW-0411">Iron-sulfur</keyword>
<gene>
    <name evidence="17" type="ORF">CYME_CMQ261C</name>
</gene>
<evidence type="ECO:0000259" key="16">
    <source>
        <dbReference type="PROSITE" id="PS51193"/>
    </source>
</evidence>
<dbReference type="CDD" id="cd18788">
    <property type="entry name" value="SF2_C_XPD"/>
    <property type="match status" value="1"/>
</dbReference>